<accession>A0A8D5U583</accession>
<evidence type="ECO:0000313" key="2">
    <source>
        <dbReference type="Proteomes" id="UP000825123"/>
    </source>
</evidence>
<name>A0A8D5U583_9CREN</name>
<dbReference type="EMBL" id="AP024597">
    <property type="protein sequence ID" value="BCU69745.1"/>
    <property type="molecule type" value="Genomic_DNA"/>
</dbReference>
<proteinExistence type="predicted"/>
<keyword evidence="2" id="KW-1185">Reference proteome</keyword>
<sequence length="34" mass="3863">MSFVIQVKIYLEVHIILGKLIKGYDTIGVKVKIC</sequence>
<dbReference type="Proteomes" id="UP000825123">
    <property type="component" value="Chromosome"/>
</dbReference>
<reference evidence="1 2" key="1">
    <citation type="submission" date="2021-04" db="EMBL/GenBank/DDBJ databases">
        <title>Complete genome sequence of Stygiolobus sp. KN-1.</title>
        <authorList>
            <person name="Nakamura K."/>
            <person name="Sakai H."/>
            <person name="Kurosawa N."/>
        </authorList>
    </citation>
    <scope>NUCLEOTIDE SEQUENCE [LARGE SCALE GENOMIC DNA]</scope>
    <source>
        <strain evidence="1 2">KN-1</strain>
    </source>
</reference>
<gene>
    <name evidence="1" type="ORF">KN1_10420</name>
</gene>
<evidence type="ECO:0000313" key="1">
    <source>
        <dbReference type="EMBL" id="BCU69745.1"/>
    </source>
</evidence>
<dbReference type="AlphaFoldDB" id="A0A8D5U583"/>
<dbReference type="KEGG" id="csty:KN1_10420"/>
<protein>
    <submittedName>
        <fullName evidence="1">Uncharacterized protein</fullName>
    </submittedName>
</protein>
<organism evidence="1 2">
    <name type="scientific">Stygiolobus caldivivus</name>
    <dbReference type="NCBI Taxonomy" id="2824673"/>
    <lineage>
        <taxon>Archaea</taxon>
        <taxon>Thermoproteota</taxon>
        <taxon>Thermoprotei</taxon>
        <taxon>Sulfolobales</taxon>
        <taxon>Sulfolobaceae</taxon>
        <taxon>Stygiolobus</taxon>
    </lineage>
</organism>